<keyword evidence="7" id="KW-0808">Transferase</keyword>
<dbReference type="InterPro" id="IPR020542">
    <property type="entry name" value="Asp_carbamoyltrfase_reg_C"/>
</dbReference>
<keyword evidence="2 4" id="KW-0862">Zinc</keyword>
<proteinExistence type="inferred from homology"/>
<dbReference type="SUPFAM" id="SSF57825">
    <property type="entry name" value="Aspartate carbamoyltransferase, Regulatory-chain, C-terminal domain"/>
    <property type="match status" value="1"/>
</dbReference>
<evidence type="ECO:0000313" key="7">
    <source>
        <dbReference type="EMBL" id="GET34084.1"/>
    </source>
</evidence>
<feature type="domain" description="Aspartate carbamoyltransferase regulatory subunit C-terminal" evidence="6">
    <location>
        <begin position="100"/>
        <end position="146"/>
    </location>
</feature>
<dbReference type="InterPro" id="IPR002801">
    <property type="entry name" value="Asp_carbamoylTrfase_reg"/>
</dbReference>
<dbReference type="GO" id="GO:0046872">
    <property type="term" value="F:metal ion binding"/>
    <property type="evidence" value="ECO:0007669"/>
    <property type="project" value="UniProtKB-KW"/>
</dbReference>
<dbReference type="SUPFAM" id="SSF54893">
    <property type="entry name" value="Aspartate carbamoyltransferase, Regulatory-chain, N-terminal domain"/>
    <property type="match status" value="1"/>
</dbReference>
<dbReference type="AlphaFoldDB" id="A0A5M4B1Y8"/>
<feature type="binding site" evidence="4">
    <location>
        <position position="107"/>
    </location>
    <ligand>
        <name>Zn(2+)</name>
        <dbReference type="ChEBI" id="CHEBI:29105"/>
    </ligand>
</feature>
<dbReference type="Gene3D" id="2.30.30.20">
    <property type="entry name" value="Aspartate carbamoyltransferase regulatory subunit, C-terminal domain"/>
    <property type="match status" value="1"/>
</dbReference>
<keyword evidence="1 4" id="KW-0479">Metal-binding</keyword>
<dbReference type="GO" id="GO:0006221">
    <property type="term" value="P:pyrimidine nucleotide biosynthetic process"/>
    <property type="evidence" value="ECO:0007669"/>
    <property type="project" value="UniProtKB-UniRule"/>
</dbReference>
<keyword evidence="8" id="KW-1185">Reference proteome</keyword>
<dbReference type="InterPro" id="IPR036792">
    <property type="entry name" value="Asp_carbatrfase_reg_C_sf"/>
</dbReference>
<accession>A0A5M4B1Y8</accession>
<comment type="subunit">
    <text evidence="4">Contains catalytic and regulatory chains.</text>
</comment>
<evidence type="ECO:0000259" key="5">
    <source>
        <dbReference type="Pfam" id="PF01948"/>
    </source>
</evidence>
<comment type="similarity">
    <text evidence="4">Belongs to the PyrI family.</text>
</comment>
<dbReference type="Pfam" id="PF02748">
    <property type="entry name" value="PyrI_C"/>
    <property type="match status" value="1"/>
</dbReference>
<feature type="domain" description="Aspartate carbamoyltransferase regulatory subunit N-terminal" evidence="5">
    <location>
        <begin position="5"/>
        <end position="95"/>
    </location>
</feature>
<protein>
    <recommendedName>
        <fullName evidence="4">Aspartate carbamoyltransferase regulatory chain</fullName>
    </recommendedName>
</protein>
<evidence type="ECO:0000256" key="4">
    <source>
        <dbReference type="HAMAP-Rule" id="MF_00002"/>
    </source>
</evidence>
<dbReference type="Gene3D" id="3.30.70.140">
    <property type="entry name" value="Aspartate carbamoyltransferase regulatory subunit, N-terminal domain"/>
    <property type="match status" value="1"/>
</dbReference>
<comment type="function">
    <text evidence="4">Involved in allosteric regulation of aspartate carbamoyltransferase.</text>
</comment>
<dbReference type="HAMAP" id="MF_00002">
    <property type="entry name" value="Asp_carb_tr_reg"/>
    <property type="match status" value="1"/>
</dbReference>
<dbReference type="GO" id="GO:0006207">
    <property type="term" value="P:'de novo' pyrimidine nucleobase biosynthetic process"/>
    <property type="evidence" value="ECO:0007669"/>
    <property type="project" value="InterPro"/>
</dbReference>
<dbReference type="Pfam" id="PF01948">
    <property type="entry name" value="PyrI"/>
    <property type="match status" value="1"/>
</dbReference>
<evidence type="ECO:0000259" key="6">
    <source>
        <dbReference type="Pfam" id="PF02748"/>
    </source>
</evidence>
<keyword evidence="3 4" id="KW-0665">Pyrimidine biosynthesis</keyword>
<feature type="binding site" evidence="4">
    <location>
        <position position="112"/>
    </location>
    <ligand>
        <name>Zn(2+)</name>
        <dbReference type="ChEBI" id="CHEBI:29105"/>
    </ligand>
</feature>
<feature type="binding site" evidence="4">
    <location>
        <position position="138"/>
    </location>
    <ligand>
        <name>Zn(2+)</name>
        <dbReference type="ChEBI" id="CHEBI:29105"/>
    </ligand>
</feature>
<dbReference type="GO" id="GO:0016740">
    <property type="term" value="F:transferase activity"/>
    <property type="evidence" value="ECO:0007669"/>
    <property type="project" value="UniProtKB-KW"/>
</dbReference>
<dbReference type="InterPro" id="IPR020545">
    <property type="entry name" value="Asp_carbamoyltransf_reg_N"/>
</dbReference>
<gene>
    <name evidence="4 7" type="primary">pyrI</name>
    <name evidence="7" type="ORF">PbJCM13498_29470</name>
</gene>
<reference evidence="7 8" key="1">
    <citation type="submission" date="2019-10" db="EMBL/GenBank/DDBJ databases">
        <title>Prolixibacter strains distinguished by the presence of nitrate reductase genes were adept at nitrate-dependent anaerobic corrosion of metallic iron and carbon steel.</title>
        <authorList>
            <person name="Iino T."/>
            <person name="Shono N."/>
            <person name="Ito K."/>
            <person name="Nakamura R."/>
            <person name="Sueoka K."/>
            <person name="Harayama S."/>
            <person name="Ohkuma M."/>
        </authorList>
    </citation>
    <scope>NUCLEOTIDE SEQUENCE [LARGE SCALE GENOMIC DNA]</scope>
    <source>
        <strain evidence="7 8">JCM 13498</strain>
    </source>
</reference>
<dbReference type="PANTHER" id="PTHR35805:SF1">
    <property type="entry name" value="ASPARTATE CARBAMOYLTRANSFERASE REGULATORY CHAIN"/>
    <property type="match status" value="1"/>
</dbReference>
<dbReference type="GO" id="GO:0009347">
    <property type="term" value="C:aspartate carbamoyltransferase complex"/>
    <property type="evidence" value="ECO:0007669"/>
    <property type="project" value="InterPro"/>
</dbReference>
<dbReference type="PANTHER" id="PTHR35805">
    <property type="entry name" value="ASPARTATE CARBAMOYLTRANSFERASE REGULATORY CHAIN"/>
    <property type="match status" value="1"/>
</dbReference>
<evidence type="ECO:0000256" key="3">
    <source>
        <dbReference type="ARBA" id="ARBA00022975"/>
    </source>
</evidence>
<organism evidence="7 8">
    <name type="scientific">Prolixibacter bellariivorans</name>
    <dbReference type="NCBI Taxonomy" id="314319"/>
    <lineage>
        <taxon>Bacteria</taxon>
        <taxon>Pseudomonadati</taxon>
        <taxon>Bacteroidota</taxon>
        <taxon>Bacteroidia</taxon>
        <taxon>Marinilabiliales</taxon>
        <taxon>Prolixibacteraceae</taxon>
        <taxon>Prolixibacter</taxon>
    </lineage>
</organism>
<dbReference type="OrthoDB" id="5599321at2"/>
<evidence type="ECO:0000256" key="2">
    <source>
        <dbReference type="ARBA" id="ARBA00022833"/>
    </source>
</evidence>
<evidence type="ECO:0000256" key="1">
    <source>
        <dbReference type="ARBA" id="ARBA00022723"/>
    </source>
</evidence>
<dbReference type="EMBL" id="BLAX01000001">
    <property type="protein sequence ID" value="GET34084.1"/>
    <property type="molecule type" value="Genomic_DNA"/>
</dbReference>
<evidence type="ECO:0000313" key="8">
    <source>
        <dbReference type="Proteomes" id="UP000391834"/>
    </source>
</evidence>
<dbReference type="Proteomes" id="UP000391834">
    <property type="component" value="Unassembled WGS sequence"/>
</dbReference>
<sequence>MKKQLNVSAIKQGTVIDHIPSTALFKVISILKLDHCKDMVTFGNNLDSNVMDGKAIIKVENRFFKDKEINKIALVAPHAKLNTIKDYEVVGKYVVEIPDEIQDIARCFNPKCITNHENIDTYFEVISKSPVALKCRYCEKITHQDQMEIK</sequence>
<dbReference type="InterPro" id="IPR036793">
    <property type="entry name" value="Asp_carbatrfase_reg_N_sf"/>
</dbReference>
<name>A0A5M4B1Y8_9BACT</name>
<dbReference type="RefSeq" id="WP_025863950.1">
    <property type="nucleotide sequence ID" value="NZ_BLAX01000001.1"/>
</dbReference>
<feature type="binding site" evidence="4">
    <location>
        <position position="135"/>
    </location>
    <ligand>
        <name>Zn(2+)</name>
        <dbReference type="ChEBI" id="CHEBI:29105"/>
    </ligand>
</feature>
<comment type="caution">
    <text evidence="7">The sequence shown here is derived from an EMBL/GenBank/DDBJ whole genome shotgun (WGS) entry which is preliminary data.</text>
</comment>
<comment type="cofactor">
    <cofactor evidence="4">
        <name>Zn(2+)</name>
        <dbReference type="ChEBI" id="CHEBI:29105"/>
    </cofactor>
    <text evidence="4">Binds 1 zinc ion per subunit.</text>
</comment>
<dbReference type="NCBIfam" id="TIGR00240">
    <property type="entry name" value="ATCase_reg"/>
    <property type="match status" value="1"/>
</dbReference>